<dbReference type="AlphaFoldDB" id="A0A0E9T9S0"/>
<reference evidence="1" key="2">
    <citation type="journal article" date="2015" name="Fish Shellfish Immunol.">
        <title>Early steps in the European eel (Anguilla anguilla)-Vibrio vulnificus interaction in the gills: Role of the RtxA13 toxin.</title>
        <authorList>
            <person name="Callol A."/>
            <person name="Pajuelo D."/>
            <person name="Ebbesson L."/>
            <person name="Teles M."/>
            <person name="MacKenzie S."/>
            <person name="Amaro C."/>
        </authorList>
    </citation>
    <scope>NUCLEOTIDE SEQUENCE</scope>
</reference>
<organism evidence="1">
    <name type="scientific">Anguilla anguilla</name>
    <name type="common">European freshwater eel</name>
    <name type="synonym">Muraena anguilla</name>
    <dbReference type="NCBI Taxonomy" id="7936"/>
    <lineage>
        <taxon>Eukaryota</taxon>
        <taxon>Metazoa</taxon>
        <taxon>Chordata</taxon>
        <taxon>Craniata</taxon>
        <taxon>Vertebrata</taxon>
        <taxon>Euteleostomi</taxon>
        <taxon>Actinopterygii</taxon>
        <taxon>Neopterygii</taxon>
        <taxon>Teleostei</taxon>
        <taxon>Anguilliformes</taxon>
        <taxon>Anguillidae</taxon>
        <taxon>Anguilla</taxon>
    </lineage>
</organism>
<accession>A0A0E9T9S0</accession>
<evidence type="ECO:0000313" key="1">
    <source>
        <dbReference type="EMBL" id="JAH50414.1"/>
    </source>
</evidence>
<sequence>MGRGGMGESCLLVLREHLFFAKYGGCACGHRFEEVRKENQ</sequence>
<name>A0A0E9T9S0_ANGAN</name>
<protein>
    <submittedName>
        <fullName evidence="1">Uncharacterized protein</fullName>
    </submittedName>
</protein>
<reference evidence="1" key="1">
    <citation type="submission" date="2014-11" db="EMBL/GenBank/DDBJ databases">
        <authorList>
            <person name="Amaro Gonzalez C."/>
        </authorList>
    </citation>
    <scope>NUCLEOTIDE SEQUENCE</scope>
</reference>
<proteinExistence type="predicted"/>
<dbReference type="EMBL" id="GBXM01058163">
    <property type="protein sequence ID" value="JAH50414.1"/>
    <property type="molecule type" value="Transcribed_RNA"/>
</dbReference>